<dbReference type="OrthoDB" id="364348at2759"/>
<dbReference type="GO" id="GO:0031201">
    <property type="term" value="C:SNARE complex"/>
    <property type="evidence" value="ECO:0007669"/>
    <property type="project" value="TreeGrafter"/>
</dbReference>
<evidence type="ECO:0000256" key="1">
    <source>
        <dbReference type="ARBA" id="ARBA00009063"/>
    </source>
</evidence>
<dbReference type="SUPFAM" id="SSF47661">
    <property type="entry name" value="t-snare proteins"/>
    <property type="match status" value="1"/>
</dbReference>
<evidence type="ECO:0000313" key="3">
    <source>
        <dbReference type="EMBL" id="EQC41320.1"/>
    </source>
</evidence>
<dbReference type="AlphaFoldDB" id="T0R4M2"/>
<evidence type="ECO:0000313" key="4">
    <source>
        <dbReference type="Proteomes" id="UP000030762"/>
    </source>
</evidence>
<dbReference type="GO" id="GO:0006906">
    <property type="term" value="P:vesicle fusion"/>
    <property type="evidence" value="ECO:0007669"/>
    <property type="project" value="TreeGrafter"/>
</dbReference>
<comment type="similarity">
    <text evidence="1">Belongs to the syntaxin family.</text>
</comment>
<dbReference type="GO" id="GO:0006886">
    <property type="term" value="P:intracellular protein transport"/>
    <property type="evidence" value="ECO:0007669"/>
    <property type="project" value="TreeGrafter"/>
</dbReference>
<sequence length="234" mass="25643">MSFADFAGTAPPMTAGRSIPVASMSKSTSVQDKLSSKLDQFQRQVIEVKRQAATVSSSLDVQQDLEDRIKYACLIQDEITKLMPQLPRTAAGDVGRRKLLKDFDATSSQLEKVVQQVSNAQMRHVHNLEAEAAASSGTTLHASMNGQVIEFKQLDNEIAHNEALIEERARDIDRIQQSVVQVNEIFRDLAVIVGEQQTAINDAHTHVEESLAQTQLGLSEVKKAAASQSSCVLM</sequence>
<dbReference type="STRING" id="1156394.T0R4M2"/>
<dbReference type="GeneID" id="19942021"/>
<dbReference type="Proteomes" id="UP000030762">
    <property type="component" value="Unassembled WGS sequence"/>
</dbReference>
<dbReference type="PANTHER" id="PTHR19957">
    <property type="entry name" value="SYNTAXIN"/>
    <property type="match status" value="1"/>
</dbReference>
<dbReference type="PROSITE" id="PS50192">
    <property type="entry name" value="T_SNARE"/>
    <property type="match status" value="1"/>
</dbReference>
<evidence type="ECO:0000259" key="2">
    <source>
        <dbReference type="PROSITE" id="PS50192"/>
    </source>
</evidence>
<dbReference type="GO" id="GO:0000149">
    <property type="term" value="F:SNARE binding"/>
    <property type="evidence" value="ECO:0007669"/>
    <property type="project" value="TreeGrafter"/>
</dbReference>
<dbReference type="InterPro" id="IPR045242">
    <property type="entry name" value="Syntaxin"/>
</dbReference>
<dbReference type="OMA" id="INDAHTH"/>
<dbReference type="GO" id="GO:0012505">
    <property type="term" value="C:endomembrane system"/>
    <property type="evidence" value="ECO:0007669"/>
    <property type="project" value="TreeGrafter"/>
</dbReference>
<dbReference type="GO" id="GO:0048278">
    <property type="term" value="P:vesicle docking"/>
    <property type="evidence" value="ECO:0007669"/>
    <property type="project" value="TreeGrafter"/>
</dbReference>
<dbReference type="EMBL" id="JH767134">
    <property type="protein sequence ID" value="EQC41320.1"/>
    <property type="molecule type" value="Genomic_DNA"/>
</dbReference>
<dbReference type="VEuPathDB" id="FungiDB:SDRG_01294"/>
<dbReference type="SMART" id="SM00397">
    <property type="entry name" value="t_SNARE"/>
    <property type="match status" value="1"/>
</dbReference>
<dbReference type="PANTHER" id="PTHR19957:SF38">
    <property type="entry name" value="LD27581P"/>
    <property type="match status" value="1"/>
</dbReference>
<reference evidence="3 4" key="1">
    <citation type="submission" date="2012-04" db="EMBL/GenBank/DDBJ databases">
        <title>The Genome Sequence of Saprolegnia declina VS20.</title>
        <authorList>
            <consortium name="The Broad Institute Genome Sequencing Platform"/>
            <person name="Russ C."/>
            <person name="Nusbaum C."/>
            <person name="Tyler B."/>
            <person name="van West P."/>
            <person name="Dieguez-Uribeondo J."/>
            <person name="de Bruijn I."/>
            <person name="Tripathy S."/>
            <person name="Jiang R."/>
            <person name="Young S.K."/>
            <person name="Zeng Q."/>
            <person name="Gargeya S."/>
            <person name="Fitzgerald M."/>
            <person name="Haas B."/>
            <person name="Abouelleil A."/>
            <person name="Alvarado L."/>
            <person name="Arachchi H.M."/>
            <person name="Berlin A."/>
            <person name="Chapman S.B."/>
            <person name="Goldberg J."/>
            <person name="Griggs A."/>
            <person name="Gujja S."/>
            <person name="Hansen M."/>
            <person name="Howarth C."/>
            <person name="Imamovic A."/>
            <person name="Larimer J."/>
            <person name="McCowen C."/>
            <person name="Montmayeur A."/>
            <person name="Murphy C."/>
            <person name="Neiman D."/>
            <person name="Pearson M."/>
            <person name="Priest M."/>
            <person name="Roberts A."/>
            <person name="Saif S."/>
            <person name="Shea T."/>
            <person name="Sisk P."/>
            <person name="Sykes S."/>
            <person name="Wortman J."/>
            <person name="Nusbaum C."/>
            <person name="Birren B."/>
        </authorList>
    </citation>
    <scope>NUCLEOTIDE SEQUENCE [LARGE SCALE GENOMIC DNA]</scope>
    <source>
        <strain evidence="3 4">VS20</strain>
    </source>
</reference>
<dbReference type="InParanoid" id="T0R4M2"/>
<keyword evidence="4" id="KW-1185">Reference proteome</keyword>
<proteinExistence type="inferred from homology"/>
<gene>
    <name evidence="3" type="ORF">SDRG_01294</name>
</gene>
<dbReference type="RefSeq" id="XP_008605034.1">
    <property type="nucleotide sequence ID" value="XM_008606812.1"/>
</dbReference>
<dbReference type="GO" id="GO:0005484">
    <property type="term" value="F:SNAP receptor activity"/>
    <property type="evidence" value="ECO:0007669"/>
    <property type="project" value="TreeGrafter"/>
</dbReference>
<dbReference type="CDD" id="cd15840">
    <property type="entry name" value="SNARE_Qa"/>
    <property type="match status" value="1"/>
</dbReference>
<feature type="domain" description="T-SNARE coiled-coil homology" evidence="2">
    <location>
        <begin position="162"/>
        <end position="224"/>
    </location>
</feature>
<dbReference type="Gene3D" id="1.20.5.110">
    <property type="match status" value="1"/>
</dbReference>
<organism evidence="3 4">
    <name type="scientific">Saprolegnia diclina (strain VS20)</name>
    <dbReference type="NCBI Taxonomy" id="1156394"/>
    <lineage>
        <taxon>Eukaryota</taxon>
        <taxon>Sar</taxon>
        <taxon>Stramenopiles</taxon>
        <taxon>Oomycota</taxon>
        <taxon>Saprolegniomycetes</taxon>
        <taxon>Saprolegniales</taxon>
        <taxon>Saprolegniaceae</taxon>
        <taxon>Saprolegnia</taxon>
    </lineage>
</organism>
<dbReference type="InterPro" id="IPR010989">
    <property type="entry name" value="SNARE"/>
</dbReference>
<dbReference type="InterPro" id="IPR000727">
    <property type="entry name" value="T_SNARE_dom"/>
</dbReference>
<name>T0R4M2_SAPDV</name>
<protein>
    <recommendedName>
        <fullName evidence="2">t-SNARE coiled-coil homology domain-containing protein</fullName>
    </recommendedName>
</protein>
<dbReference type="eggNOG" id="KOG0811">
    <property type="taxonomic scope" value="Eukaryota"/>
</dbReference>
<accession>T0R4M2</accession>